<comment type="caution">
    <text evidence="2">The sequence shown here is derived from an EMBL/GenBank/DDBJ whole genome shotgun (WGS) entry which is preliminary data.</text>
</comment>
<reference evidence="2 3" key="1">
    <citation type="submission" date="2017-01" db="EMBL/GenBank/DDBJ databases">
        <title>Genome Sequencing of a Marine Spirillum, Oceanospirillum multiglobuliferum ATCC 33336, from Japan.</title>
        <authorList>
            <person name="Carney J.G."/>
            <person name="Trachtenberg A.M."/>
            <person name="Rheaume B.A."/>
            <person name="Linnane J.D."/>
            <person name="Pitts N.L."/>
            <person name="Mykles D.L."/>
            <person name="Maclea K.S."/>
        </authorList>
    </citation>
    <scope>NUCLEOTIDE SEQUENCE [LARGE SCALE GENOMIC DNA]</scope>
    <source>
        <strain evidence="2 3">ATCC 33336</strain>
    </source>
</reference>
<dbReference type="OrthoDB" id="5738125at2"/>
<dbReference type="AlphaFoldDB" id="A0A1V4T0L2"/>
<dbReference type="InterPro" id="IPR018643">
    <property type="entry name" value="DUF2069_membrane"/>
</dbReference>
<keyword evidence="1" id="KW-1133">Transmembrane helix</keyword>
<name>A0A1V4T0L2_9GAMM</name>
<proteinExistence type="predicted"/>
<dbReference type="Proteomes" id="UP000191418">
    <property type="component" value="Unassembled WGS sequence"/>
</dbReference>
<dbReference type="STRING" id="64969.SAMN02745127_03201"/>
<dbReference type="EMBL" id="MTSM01000038">
    <property type="protein sequence ID" value="OPX54125.1"/>
    <property type="molecule type" value="Genomic_DNA"/>
</dbReference>
<evidence type="ECO:0008006" key="4">
    <source>
        <dbReference type="Google" id="ProtNLM"/>
    </source>
</evidence>
<organism evidence="2 3">
    <name type="scientific">Oceanospirillum multiglobuliferum</name>
    <dbReference type="NCBI Taxonomy" id="64969"/>
    <lineage>
        <taxon>Bacteria</taxon>
        <taxon>Pseudomonadati</taxon>
        <taxon>Pseudomonadota</taxon>
        <taxon>Gammaproteobacteria</taxon>
        <taxon>Oceanospirillales</taxon>
        <taxon>Oceanospirillaceae</taxon>
        <taxon>Oceanospirillum</taxon>
    </lineage>
</organism>
<accession>A0A1V4T0L2</accession>
<dbReference type="Pfam" id="PF09842">
    <property type="entry name" value="DUF2069"/>
    <property type="match status" value="1"/>
</dbReference>
<gene>
    <name evidence="2" type="ORF">BTE48_15825</name>
</gene>
<feature type="transmembrane region" description="Helical" evidence="1">
    <location>
        <begin position="45"/>
        <end position="67"/>
    </location>
</feature>
<protein>
    <recommendedName>
        <fullName evidence="4">DUF2069 domain-containing protein</fullName>
    </recommendedName>
</protein>
<feature type="transmembrane region" description="Helical" evidence="1">
    <location>
        <begin position="74"/>
        <end position="93"/>
    </location>
</feature>
<dbReference type="RefSeq" id="WP_078746692.1">
    <property type="nucleotide sequence ID" value="NZ_FUXG01000039.1"/>
</dbReference>
<evidence type="ECO:0000313" key="2">
    <source>
        <dbReference type="EMBL" id="OPX54125.1"/>
    </source>
</evidence>
<keyword evidence="1" id="KW-0472">Membrane</keyword>
<evidence type="ECO:0000313" key="3">
    <source>
        <dbReference type="Proteomes" id="UP000191418"/>
    </source>
</evidence>
<feature type="transmembrane region" description="Helical" evidence="1">
    <location>
        <begin position="20"/>
        <end position="39"/>
    </location>
</feature>
<evidence type="ECO:0000256" key="1">
    <source>
        <dbReference type="SAM" id="Phobius"/>
    </source>
</evidence>
<keyword evidence="1" id="KW-0812">Transmembrane</keyword>
<sequence length="152" mass="16979">MMNRIEAGKDIASLAAKGRFWVLFSYIGMLVLLTGNSILFPTEGARTWVIVAFQTLPLLLFIPGVWLRRPRSHAWLCFVSLLYFTQGVTQAFIPSHAIFGLALSVLSSILFLAAMMFSRWESLRLKALQISSAPIAEQNKTESQTDAEQKNA</sequence>
<feature type="transmembrane region" description="Helical" evidence="1">
    <location>
        <begin position="99"/>
        <end position="117"/>
    </location>
</feature>
<keyword evidence="3" id="KW-1185">Reference proteome</keyword>